<dbReference type="PANTHER" id="PTHR34413">
    <property type="entry name" value="PROPHAGE TAIL FIBER ASSEMBLY PROTEIN HOMOLOG TFAE-RELATED-RELATED"/>
    <property type="match status" value="1"/>
</dbReference>
<protein>
    <submittedName>
        <fullName evidence="1">Phage tail protein</fullName>
    </submittedName>
</protein>
<dbReference type="OrthoDB" id="8596093at2"/>
<evidence type="ECO:0000313" key="2">
    <source>
        <dbReference type="Proteomes" id="UP000234240"/>
    </source>
</evidence>
<keyword evidence="2" id="KW-1185">Reference proteome</keyword>
<reference evidence="1 2" key="1">
    <citation type="submission" date="2017-12" db="EMBL/GenBank/DDBJ databases">
        <title>Characterization of six clinical isolates of Enterochimera gen. nov., a novel genus of the Yersiniaciae family and the three species Enterochimera arupensis sp. nov., Enterochimera coloradensis sp. nov, and Enterochimera californica sp. nov.</title>
        <authorList>
            <person name="Rossi A."/>
            <person name="Fisher M."/>
        </authorList>
    </citation>
    <scope>NUCLEOTIDE SEQUENCE [LARGE SCALE GENOMIC DNA]</scope>
    <source>
        <strain evidence="2">2015-Iso6</strain>
    </source>
</reference>
<dbReference type="InterPro" id="IPR003458">
    <property type="entry name" value="Phage_T4_Gp38_tail_assem"/>
</dbReference>
<dbReference type="InterPro" id="IPR051220">
    <property type="entry name" value="TFA_Chaperone"/>
</dbReference>
<accession>A0A2N5DU56</accession>
<dbReference type="EMBL" id="PJZF01000036">
    <property type="protein sequence ID" value="PLR30288.1"/>
    <property type="molecule type" value="Genomic_DNA"/>
</dbReference>
<dbReference type="AlphaFoldDB" id="A0A2N5DU56"/>
<sequence>MDGDWILNMTQAMYYSPSKGSFYTPELQAVYEASGSWPGDLVSLTQEEYDTVMSAQGEGKYISPGEDGYPSIADSKPISQEEAIQAASRKQAALLSSAMSAISLWQTELQLGTITDDEKAQLVAWLAYIKLLKAVDTSTAPDITWPTAPAAA</sequence>
<dbReference type="PANTHER" id="PTHR34413:SF2">
    <property type="entry name" value="PROPHAGE TAIL FIBER ASSEMBLY PROTEIN HOMOLOG TFAE-RELATED"/>
    <property type="match status" value="1"/>
</dbReference>
<proteinExistence type="predicted"/>
<organism evidence="1 2">
    <name type="scientific">Chimaeribacter californicus</name>
    <dbReference type="NCBI Taxonomy" id="2060067"/>
    <lineage>
        <taxon>Bacteria</taxon>
        <taxon>Pseudomonadati</taxon>
        <taxon>Pseudomonadota</taxon>
        <taxon>Gammaproteobacteria</taxon>
        <taxon>Enterobacterales</taxon>
        <taxon>Yersiniaceae</taxon>
        <taxon>Chimaeribacter</taxon>
    </lineage>
</organism>
<evidence type="ECO:0000313" key="1">
    <source>
        <dbReference type="EMBL" id="PLR30288.1"/>
    </source>
</evidence>
<dbReference type="Proteomes" id="UP000234240">
    <property type="component" value="Unassembled WGS sequence"/>
</dbReference>
<gene>
    <name evidence="1" type="ORF">CYR55_22295</name>
</gene>
<comment type="caution">
    <text evidence="1">The sequence shown here is derived from an EMBL/GenBank/DDBJ whole genome shotgun (WGS) entry which is preliminary data.</text>
</comment>
<name>A0A2N5DU56_9GAMM</name>
<dbReference type="Pfam" id="PF02413">
    <property type="entry name" value="Caudo_TAP"/>
    <property type="match status" value="1"/>
</dbReference>